<evidence type="ECO:0000313" key="2">
    <source>
        <dbReference type="Proteomes" id="UP001221558"/>
    </source>
</evidence>
<keyword evidence="2" id="KW-1185">Reference proteome</keyword>
<proteinExistence type="predicted"/>
<dbReference type="RefSeq" id="WP_274265873.1">
    <property type="nucleotide sequence ID" value="NZ_CP117880.1"/>
</dbReference>
<organism evidence="1 2">
    <name type="scientific">Sphingobacterium oryzagri</name>
    <dbReference type="NCBI Taxonomy" id="3025669"/>
    <lineage>
        <taxon>Bacteria</taxon>
        <taxon>Pseudomonadati</taxon>
        <taxon>Bacteroidota</taxon>
        <taxon>Sphingobacteriia</taxon>
        <taxon>Sphingobacteriales</taxon>
        <taxon>Sphingobacteriaceae</taxon>
        <taxon>Sphingobacterium</taxon>
    </lineage>
</organism>
<dbReference type="InterPro" id="IPR017034">
    <property type="entry name" value="Abi_system_AbiD/AbiF"/>
</dbReference>
<reference evidence="1 2" key="1">
    <citation type="submission" date="2023-02" db="EMBL/GenBank/DDBJ databases">
        <title>Genome sequence of Sphingobacterium sp. KACC 22765.</title>
        <authorList>
            <person name="Kim S."/>
            <person name="Heo J."/>
            <person name="Kwon S.-W."/>
        </authorList>
    </citation>
    <scope>NUCLEOTIDE SEQUENCE [LARGE SCALE GENOMIC DNA]</scope>
    <source>
        <strain evidence="1 2">KACC 22765</strain>
    </source>
</reference>
<name>A0ABY7WBW7_9SPHI</name>
<dbReference type="PIRSF" id="PIRSF034934">
    <property type="entry name" value="AbiF_AbiD"/>
    <property type="match status" value="1"/>
</dbReference>
<gene>
    <name evidence="1" type="ORF">PQ465_12590</name>
</gene>
<protein>
    <submittedName>
        <fullName evidence="1">Abi family protein</fullName>
    </submittedName>
</protein>
<dbReference type="EMBL" id="CP117880">
    <property type="protein sequence ID" value="WDF67143.1"/>
    <property type="molecule type" value="Genomic_DNA"/>
</dbReference>
<dbReference type="Pfam" id="PF07751">
    <property type="entry name" value="Abi_2"/>
    <property type="match status" value="1"/>
</dbReference>
<sequence>MLTPLPIEQRAQGELFLFYTMPRVPYAKPATTYAEQLQRLADRGLKFSNISKSLFLLQNISYYRLSGYWYPLLDEPKDAHIFKKDSTFDMAFSMYCFDRELRKLVIAELEKIEIAIRAKMIYILSYSYGTFWYSQSKLFSNAEMHSKSIKKLKEEFDRSDEQFLKSFKRKYNDPLPPSWMLLEITSIGGLSHLYKNLKPGRSKRDIANYYGLDTTTFESWLHSIVYVRNICAHHARLWNRIMRITPVIPTNPGKTWLTTLEMTNSITGESIPVNNRTYYLLSMVIYLLQVVNPNHTFKNKIIDLLVKYPNIDTGAMGFPSNWMEEALWQ</sequence>
<accession>A0ABY7WBW7</accession>
<evidence type="ECO:0000313" key="1">
    <source>
        <dbReference type="EMBL" id="WDF67143.1"/>
    </source>
</evidence>
<dbReference type="InterPro" id="IPR011664">
    <property type="entry name" value="Abi_system_AbiD/AbiF-like"/>
</dbReference>
<dbReference type="Proteomes" id="UP001221558">
    <property type="component" value="Chromosome"/>
</dbReference>